<dbReference type="NCBIfam" id="NF033707">
    <property type="entry name" value="T9SS_sortase"/>
    <property type="match status" value="1"/>
</dbReference>
<dbReference type="InterPro" id="IPR029031">
    <property type="entry name" value="Gingipain_N_sf"/>
</dbReference>
<reference evidence="4" key="1">
    <citation type="submission" date="2023-06" db="EMBL/GenBank/DDBJ databases">
        <title>Genomic of Parafulvivirga corallium.</title>
        <authorList>
            <person name="Wang G."/>
        </authorList>
    </citation>
    <scope>NUCLEOTIDE SEQUENCE</scope>
    <source>
        <strain evidence="4">BMA10</strain>
    </source>
</reference>
<dbReference type="Proteomes" id="UP001172082">
    <property type="component" value="Unassembled WGS sequence"/>
</dbReference>
<feature type="domain" description="Gingipain" evidence="3">
    <location>
        <begin position="403"/>
        <end position="770"/>
    </location>
</feature>
<evidence type="ECO:0000256" key="1">
    <source>
        <dbReference type="ARBA" id="ARBA00022729"/>
    </source>
</evidence>
<dbReference type="EMBL" id="JAUJEA010000005">
    <property type="protein sequence ID" value="MDN5202661.1"/>
    <property type="molecule type" value="Genomic_DNA"/>
</dbReference>
<keyword evidence="1 2" id="KW-0732">Signal</keyword>
<dbReference type="CDD" id="cd02258">
    <property type="entry name" value="Peptidase_C25_N"/>
    <property type="match status" value="1"/>
</dbReference>
<feature type="signal peptide" evidence="2">
    <location>
        <begin position="1"/>
        <end position="22"/>
    </location>
</feature>
<dbReference type="Pfam" id="PF01364">
    <property type="entry name" value="Peptidase_C25"/>
    <property type="match status" value="1"/>
</dbReference>
<evidence type="ECO:0000313" key="5">
    <source>
        <dbReference type="Proteomes" id="UP001172082"/>
    </source>
</evidence>
<dbReference type="RefSeq" id="WP_346752683.1">
    <property type="nucleotide sequence ID" value="NZ_JAUJEA010000005.1"/>
</dbReference>
<dbReference type="Gene3D" id="2.60.40.4070">
    <property type="match status" value="1"/>
</dbReference>
<organism evidence="4 5">
    <name type="scientific">Splendidivirga corallicola</name>
    <dbReference type="NCBI Taxonomy" id="3051826"/>
    <lineage>
        <taxon>Bacteria</taxon>
        <taxon>Pseudomonadati</taxon>
        <taxon>Bacteroidota</taxon>
        <taxon>Cytophagia</taxon>
        <taxon>Cytophagales</taxon>
        <taxon>Splendidivirgaceae</taxon>
        <taxon>Splendidivirga</taxon>
    </lineage>
</organism>
<accession>A0ABT8KPM1</accession>
<evidence type="ECO:0000256" key="2">
    <source>
        <dbReference type="SAM" id="SignalP"/>
    </source>
</evidence>
<name>A0ABT8KPM1_9BACT</name>
<feature type="chain" id="PRO_5045133787" evidence="2">
    <location>
        <begin position="23"/>
        <end position="1130"/>
    </location>
</feature>
<dbReference type="SUPFAM" id="SSF52129">
    <property type="entry name" value="Caspase-like"/>
    <property type="match status" value="1"/>
</dbReference>
<dbReference type="InterPro" id="IPR029030">
    <property type="entry name" value="Caspase-like_dom_sf"/>
</dbReference>
<evidence type="ECO:0000259" key="3">
    <source>
        <dbReference type="Pfam" id="PF01364"/>
    </source>
</evidence>
<dbReference type="Gene3D" id="3.40.50.1460">
    <property type="match status" value="1"/>
</dbReference>
<gene>
    <name evidence="4" type="primary">porU</name>
    <name evidence="4" type="ORF">QQ008_14830</name>
</gene>
<sequence length="1130" mass="127654">MSSRKAIFSACISLILSIPLYAQQQTNNSVLSDGQFYKFAIKKNGVYKLTYEFLEEVGVDVELVDPKQIKVYGNGGGMLPQKSSTFRYTDLIENPILVIGEDDGVFDREDYILFYGEGSSKHFYDAENALFRTTQHLYDTANYYFLNISDKPGKRITTVHESQEKGVAINTFNDFIYHESELINVIGSGRLWFGEELNDENPNLQFQYNIPGLLDNSQISLDVAVMSRSNMANTFNFQLNNLNVGSLKVASVNSLTYGKQAETNDGIFEMTNQGINDVIKFAIQYDDPSGNSGYLDHFNINFERRLQLYEGQTIFRSIGSTQNDISEFIIDQVHGQCLIWDITDPLKPKKQDFSLSGSSGSFSTATEKLKEFVVFDPLLAEAPDFIENVNNQNLHSLAAPNLLIIINELFFEEAQRLADFRKKHDGLSVEVVQLDQIYNEFSSGKQDVSAIRDFIRLLYKKDNNLKYVLLFGDASYDYKNVNEGNTNFVPTYQSRNSLHNVHSYVSDDYFGFLEDHEGEWIESNFINNHDLDVGVGRLPITTTQEAKLIVDKLIHYSAGQESLGDWRTKIAFVADDGNASKFQYQSDYLASFVEDTYKNYTADRVFIDAFPKVKEGNFTKSQEVRQRINEHLDNGVLILDYIGHGGETAWTNDGILDIEMVKGWENWNNLPIFLTATCEFGRFDEWQRRSGAEHALLNPKGGTIALLTTSRPVFINTNFDISKAFYESVLEPIEGAPPRLGDIMRKTKNAAIAGINNRNFTLLGDPSMQLAYPKEEIVITKVNNIPASGELTLDPLSKITISGEVRNRDLKDEHFNGVLEIQVFGEKSEVTTLGNDGNPVMSFKNWEDILFKGKFSVKNGHFEFDFILPGSLTNGIQNGRISLYAKHNDNIIDAAGSREDVLISDRSGPVTDVLGPEIKLFIDHKDFKSGGNVSNNIKLIAELLDESGINTSELSGKGIKAILDGDETNIFHLNDFYETSLDNVTEGHLQFPINDIVEGKHFLRLEASDLFGNTSSKTIEFNVVEEGTVLLQNLEVFPNPSRYHTDFSFTFKNPGEELKVIILIYNSHGKVIKVIEETLTDLINSTQTIRWDRTDDRGRVVKSGIYVYAFYFRSIFNRQASKRGKIMVMD</sequence>
<protein>
    <submittedName>
        <fullName evidence="4">Type IX secretion system sortase PorU</fullName>
    </submittedName>
</protein>
<keyword evidence="5" id="KW-1185">Reference proteome</keyword>
<comment type="caution">
    <text evidence="4">The sequence shown here is derived from an EMBL/GenBank/DDBJ whole genome shotgun (WGS) entry which is preliminary data.</text>
</comment>
<dbReference type="Gene3D" id="3.40.50.10390">
    <property type="entry name" value="Gingipain r, domain 1"/>
    <property type="match status" value="1"/>
</dbReference>
<evidence type="ECO:0000313" key="4">
    <source>
        <dbReference type="EMBL" id="MDN5202661.1"/>
    </source>
</evidence>
<dbReference type="InterPro" id="IPR001769">
    <property type="entry name" value="Gingipain"/>
</dbReference>
<proteinExistence type="predicted"/>